<reference evidence="3" key="1">
    <citation type="submission" date="2022-11" db="EMBL/GenBank/DDBJ databases">
        <authorList>
            <person name="Morgan W.R."/>
            <person name="Tartar A."/>
        </authorList>
    </citation>
    <scope>NUCLEOTIDE SEQUENCE</scope>
    <source>
        <strain evidence="3">ARSEF 373</strain>
    </source>
</reference>
<name>A0AAV2YNF5_9STRA</name>
<proteinExistence type="predicted"/>
<dbReference type="PANTHER" id="PTHR46599">
    <property type="entry name" value="PIGGYBAC TRANSPOSABLE ELEMENT-DERIVED PROTEIN 4"/>
    <property type="match status" value="1"/>
</dbReference>
<dbReference type="Pfam" id="PF13843">
    <property type="entry name" value="DDE_Tnp_1_7"/>
    <property type="match status" value="1"/>
</dbReference>
<feature type="non-terminal residue" evidence="3">
    <location>
        <position position="1"/>
    </location>
</feature>
<evidence type="ECO:0000313" key="4">
    <source>
        <dbReference type="Proteomes" id="UP001146120"/>
    </source>
</evidence>
<organism evidence="3 4">
    <name type="scientific">Lagenidium giganteum</name>
    <dbReference type="NCBI Taxonomy" id="4803"/>
    <lineage>
        <taxon>Eukaryota</taxon>
        <taxon>Sar</taxon>
        <taxon>Stramenopiles</taxon>
        <taxon>Oomycota</taxon>
        <taxon>Peronosporomycetes</taxon>
        <taxon>Pythiales</taxon>
        <taxon>Pythiaceae</taxon>
    </lineage>
</organism>
<reference evidence="3" key="2">
    <citation type="journal article" date="2023" name="Microbiol Resour">
        <title>Decontamination and Annotation of the Draft Genome Sequence of the Oomycete Lagenidium giganteum ARSEF 373.</title>
        <authorList>
            <person name="Morgan W.R."/>
            <person name="Tartar A."/>
        </authorList>
    </citation>
    <scope>NUCLEOTIDE SEQUENCE</scope>
    <source>
        <strain evidence="3">ARSEF 373</strain>
    </source>
</reference>
<evidence type="ECO:0000256" key="1">
    <source>
        <dbReference type="SAM" id="MobiDB-lite"/>
    </source>
</evidence>
<feature type="region of interest" description="Disordered" evidence="1">
    <location>
        <begin position="476"/>
        <end position="496"/>
    </location>
</feature>
<dbReference type="InterPro" id="IPR029526">
    <property type="entry name" value="PGBD"/>
</dbReference>
<feature type="domain" description="PiggyBac transposable element-derived protein" evidence="2">
    <location>
        <begin position="5"/>
        <end position="242"/>
    </location>
</feature>
<comment type="caution">
    <text evidence="3">The sequence shown here is derived from an EMBL/GenBank/DDBJ whole genome shotgun (WGS) entry which is preliminary data.</text>
</comment>
<evidence type="ECO:0000259" key="2">
    <source>
        <dbReference type="Pfam" id="PF13843"/>
    </source>
</evidence>
<keyword evidence="4" id="KW-1185">Reference proteome</keyword>
<dbReference type="EMBL" id="DAKRPA010000223">
    <property type="protein sequence ID" value="DAZ95001.1"/>
    <property type="molecule type" value="Genomic_DNA"/>
</dbReference>
<accession>A0AAV2YNF5</accession>
<dbReference type="PANTHER" id="PTHR46599:SF3">
    <property type="entry name" value="PIGGYBAC TRANSPOSABLE ELEMENT-DERIVED PROTEIN 4"/>
    <property type="match status" value="1"/>
</dbReference>
<gene>
    <name evidence="3" type="ORF">N0F65_000633</name>
</gene>
<dbReference type="AlphaFoldDB" id="A0AAV2YNF5"/>
<protein>
    <recommendedName>
        <fullName evidence="2">PiggyBac transposable element-derived protein domain-containing protein</fullName>
    </recommendedName>
</protein>
<sequence>VASESPLALFSYFLPRKLWKTICAESNRYHDQQVGARAEKIRAKQRAMKSQPQESKAEIRARLRAEKPFESYEYVRLMGLLIARMLCPHKQQITRHWTSVGEGAVPAGTFGRFIPLNSFHQLMKSLHFTNNEDSRAQIRSVVECLQATFRRGYSTPPVLSFDEGVLPSRSRYNPTRQYLKTKPHKWGTKLFTTCCASTSYCLSTRAKTRKRHTGAAAVIGNLTAVIPKVNDNWHLLHRHVYTAGTVMTNCVGVSKFIASTKTIKPKDRKRGDIIATVAKDYPLMTIVSCMDSKPVYFLGTCGSRATVQNYTTADGDTKRLRYGCKYSMLTAPTYVTLAVEMSNMIGNMLRGIHVTRSPRRTASKTVETGHCIRECPDMYAHPDCKRNRRQRACKVCSLLQRNDNTPGTRKKAKYFCDACSEEDKRHGPQSNVRGRIYLCNVLRHPQFGDNATCFQIWHKMWPCGTELPFVNKKIQMRGPGKKRSHRQVFGDDGVDD</sequence>
<evidence type="ECO:0000313" key="3">
    <source>
        <dbReference type="EMBL" id="DAZ95001.1"/>
    </source>
</evidence>
<dbReference type="Proteomes" id="UP001146120">
    <property type="component" value="Unassembled WGS sequence"/>
</dbReference>